<dbReference type="GO" id="GO:0005886">
    <property type="term" value="C:plasma membrane"/>
    <property type="evidence" value="ECO:0007669"/>
    <property type="project" value="TreeGrafter"/>
</dbReference>
<organism evidence="10 11">
    <name type="scientific">Candidatus Promineifilum breve</name>
    <dbReference type="NCBI Taxonomy" id="1806508"/>
    <lineage>
        <taxon>Bacteria</taxon>
        <taxon>Bacillati</taxon>
        <taxon>Chloroflexota</taxon>
        <taxon>Ardenticatenia</taxon>
        <taxon>Candidatus Promineifilales</taxon>
        <taxon>Candidatus Promineifilaceae</taxon>
        <taxon>Candidatus Promineifilum</taxon>
    </lineage>
</organism>
<dbReference type="EMBL" id="LN890655">
    <property type="protein sequence ID" value="CUS04897.2"/>
    <property type="molecule type" value="Genomic_DNA"/>
</dbReference>
<keyword evidence="3 10" id="KW-0808">Transferase</keyword>
<evidence type="ECO:0000256" key="2">
    <source>
        <dbReference type="ARBA" id="ARBA00022676"/>
    </source>
</evidence>
<keyword evidence="7 8" id="KW-0472">Membrane</keyword>
<dbReference type="Pfam" id="PF00535">
    <property type="entry name" value="Glycos_transf_2"/>
    <property type="match status" value="1"/>
</dbReference>
<dbReference type="InterPro" id="IPR029044">
    <property type="entry name" value="Nucleotide-diphossugar_trans"/>
</dbReference>
<keyword evidence="2" id="KW-0328">Glycosyltransferase</keyword>
<dbReference type="PANTHER" id="PTHR48090">
    <property type="entry name" value="UNDECAPRENYL-PHOSPHATE 4-DEOXY-4-FORMAMIDO-L-ARABINOSE TRANSFERASE-RELATED"/>
    <property type="match status" value="1"/>
</dbReference>
<reference evidence="10" key="1">
    <citation type="submission" date="2016-01" db="EMBL/GenBank/DDBJ databases">
        <authorList>
            <person name="Mcilroy J.S."/>
            <person name="Karst M S."/>
            <person name="Albertsen M."/>
        </authorList>
    </citation>
    <scope>NUCLEOTIDE SEQUENCE</scope>
    <source>
        <strain evidence="10">Cfx-K</strain>
    </source>
</reference>
<evidence type="ECO:0000259" key="9">
    <source>
        <dbReference type="Pfam" id="PF00535"/>
    </source>
</evidence>
<evidence type="ECO:0000256" key="4">
    <source>
        <dbReference type="ARBA" id="ARBA00022692"/>
    </source>
</evidence>
<dbReference type="CDD" id="cd04187">
    <property type="entry name" value="DPM1_like_bac"/>
    <property type="match status" value="1"/>
</dbReference>
<name>A0A161K3K0_9CHLR</name>
<evidence type="ECO:0000256" key="7">
    <source>
        <dbReference type="ARBA" id="ARBA00023136"/>
    </source>
</evidence>
<evidence type="ECO:0000256" key="5">
    <source>
        <dbReference type="ARBA" id="ARBA00022985"/>
    </source>
</evidence>
<dbReference type="InterPro" id="IPR001173">
    <property type="entry name" value="Glyco_trans_2-like"/>
</dbReference>
<accession>A0A161K3K0</accession>
<dbReference type="RefSeq" id="WP_197699789.1">
    <property type="nucleotide sequence ID" value="NZ_LN890655.1"/>
</dbReference>
<evidence type="ECO:0000313" key="10">
    <source>
        <dbReference type="EMBL" id="CUS04897.2"/>
    </source>
</evidence>
<evidence type="ECO:0000313" key="11">
    <source>
        <dbReference type="Proteomes" id="UP000215027"/>
    </source>
</evidence>
<keyword evidence="5" id="KW-0448">Lipopolysaccharide biosynthesis</keyword>
<keyword evidence="6 8" id="KW-1133">Transmembrane helix</keyword>
<gene>
    <name evidence="10" type="ORF">CFX0092_A3019</name>
</gene>
<proteinExistence type="predicted"/>
<evidence type="ECO:0000256" key="8">
    <source>
        <dbReference type="SAM" id="Phobius"/>
    </source>
</evidence>
<dbReference type="Proteomes" id="UP000215027">
    <property type="component" value="Chromosome I"/>
</dbReference>
<dbReference type="AlphaFoldDB" id="A0A161K3K0"/>
<dbReference type="GO" id="GO:0009103">
    <property type="term" value="P:lipopolysaccharide biosynthetic process"/>
    <property type="evidence" value="ECO:0007669"/>
    <property type="project" value="UniProtKB-KW"/>
</dbReference>
<evidence type="ECO:0000256" key="3">
    <source>
        <dbReference type="ARBA" id="ARBA00022679"/>
    </source>
</evidence>
<sequence>MTTALPHPESIDLSLVIPVYNEEDNLRPLAEEIRAALGSTGLDYEALFIDDGSKDGSFACLQELAAEDDHIVAIRFRRNYGQTAAFAAGFDHARGRVIVTLDADRQNDPADIPRLLAELDKGYDVVNGWRENRQDNLVRRFPSRVANWLIAETSGVRLRDRGCSLRAFRAEVVRDLHLYGELHRFIPELVSFGGFSMSEVPVNHRARVAGASKYGLSRTFRVILDLFTIHFLRKYGDRPMQLFGRWGIILFALGALVGGYLTGLKLWAGITGGMAGFNAMTIGDRPLLLLAVLLVILGVQFIVMGLIAELTVRTYYETQDLRVYRVRQIIGRDSLE</sequence>
<feature type="domain" description="Glycosyltransferase 2-like" evidence="9">
    <location>
        <begin position="14"/>
        <end position="153"/>
    </location>
</feature>
<keyword evidence="1" id="KW-1003">Cell membrane</keyword>
<dbReference type="PANTHER" id="PTHR48090:SF3">
    <property type="entry name" value="UNDECAPRENYL-PHOSPHATE 4-DEOXY-4-FORMAMIDO-L-ARABINOSE TRANSFERASE"/>
    <property type="match status" value="1"/>
</dbReference>
<feature type="transmembrane region" description="Helical" evidence="8">
    <location>
        <begin position="242"/>
        <end position="267"/>
    </location>
</feature>
<dbReference type="SUPFAM" id="SSF53448">
    <property type="entry name" value="Nucleotide-diphospho-sugar transferases"/>
    <property type="match status" value="1"/>
</dbReference>
<dbReference type="Gene3D" id="3.90.550.10">
    <property type="entry name" value="Spore Coat Polysaccharide Biosynthesis Protein SpsA, Chain A"/>
    <property type="match status" value="1"/>
</dbReference>
<dbReference type="InterPro" id="IPR050256">
    <property type="entry name" value="Glycosyltransferase_2"/>
</dbReference>
<keyword evidence="4 8" id="KW-0812">Transmembrane</keyword>
<dbReference type="GO" id="GO:0016757">
    <property type="term" value="F:glycosyltransferase activity"/>
    <property type="evidence" value="ECO:0007669"/>
    <property type="project" value="UniProtKB-KW"/>
</dbReference>
<protein>
    <submittedName>
        <fullName evidence="10">Glycosyl transferase family 2</fullName>
    </submittedName>
</protein>
<keyword evidence="11" id="KW-1185">Reference proteome</keyword>
<feature type="transmembrane region" description="Helical" evidence="8">
    <location>
        <begin position="287"/>
        <end position="312"/>
    </location>
</feature>
<dbReference type="KEGG" id="pbf:CFX0092_A3019"/>
<evidence type="ECO:0000256" key="1">
    <source>
        <dbReference type="ARBA" id="ARBA00022475"/>
    </source>
</evidence>
<evidence type="ECO:0000256" key="6">
    <source>
        <dbReference type="ARBA" id="ARBA00022989"/>
    </source>
</evidence>